<dbReference type="AlphaFoldDB" id="A0A8B6H739"/>
<keyword evidence="12" id="KW-1185">Reference proteome</keyword>
<comment type="caution">
    <text evidence="11">The sequence shown here is derived from an EMBL/GenBank/DDBJ whole genome shotgun (WGS) entry which is preliminary data.</text>
</comment>
<keyword evidence="6" id="KW-1133">Transmembrane helix</keyword>
<name>A0A8B6H739_MYTGA</name>
<evidence type="ECO:0000256" key="4">
    <source>
        <dbReference type="ARBA" id="ARBA00022692"/>
    </source>
</evidence>
<dbReference type="EC" id="2.4.1.-" evidence="10"/>
<dbReference type="PANTHER" id="PTHR12369:SF11">
    <property type="entry name" value="HEXOSYLTRANSFERASE"/>
    <property type="match status" value="1"/>
</dbReference>
<protein>
    <recommendedName>
        <fullName evidence="10">Hexosyltransferase</fullName>
        <ecNumber evidence="10">2.4.1.-</ecNumber>
    </recommendedName>
</protein>
<organism evidence="11 12">
    <name type="scientific">Mytilus galloprovincialis</name>
    <name type="common">Mediterranean mussel</name>
    <dbReference type="NCBI Taxonomy" id="29158"/>
    <lineage>
        <taxon>Eukaryota</taxon>
        <taxon>Metazoa</taxon>
        <taxon>Spiralia</taxon>
        <taxon>Lophotrochozoa</taxon>
        <taxon>Mollusca</taxon>
        <taxon>Bivalvia</taxon>
        <taxon>Autobranchia</taxon>
        <taxon>Pteriomorphia</taxon>
        <taxon>Mytilida</taxon>
        <taxon>Mytiloidea</taxon>
        <taxon>Mytilidae</taxon>
        <taxon>Mytilinae</taxon>
        <taxon>Mytilus</taxon>
    </lineage>
</organism>
<keyword evidence="5 10" id="KW-0735">Signal-anchor</keyword>
<dbReference type="GO" id="GO:0032580">
    <property type="term" value="C:Golgi cisterna membrane"/>
    <property type="evidence" value="ECO:0007669"/>
    <property type="project" value="UniProtKB-SubCell"/>
</dbReference>
<keyword evidence="11" id="KW-0328">Glycosyltransferase</keyword>
<evidence type="ECO:0000256" key="9">
    <source>
        <dbReference type="ARBA" id="ARBA00023180"/>
    </source>
</evidence>
<evidence type="ECO:0000256" key="6">
    <source>
        <dbReference type="ARBA" id="ARBA00022989"/>
    </source>
</evidence>
<dbReference type="FunFam" id="3.90.550.50:FF:000004">
    <property type="entry name" value="Hexosyltransferase"/>
    <property type="match status" value="1"/>
</dbReference>
<dbReference type="EMBL" id="UYJE01009652">
    <property type="protein sequence ID" value="VDI75270.1"/>
    <property type="molecule type" value="Genomic_DNA"/>
</dbReference>
<evidence type="ECO:0000256" key="1">
    <source>
        <dbReference type="ARBA" id="ARBA00004447"/>
    </source>
</evidence>
<evidence type="ECO:0000256" key="3">
    <source>
        <dbReference type="ARBA" id="ARBA00022679"/>
    </source>
</evidence>
<dbReference type="PANTHER" id="PTHR12369">
    <property type="entry name" value="CHONDROITIN SYNTHASE"/>
    <property type="match status" value="1"/>
</dbReference>
<evidence type="ECO:0000256" key="10">
    <source>
        <dbReference type="RuleBase" id="RU364016"/>
    </source>
</evidence>
<dbReference type="Gene3D" id="3.90.550.10">
    <property type="entry name" value="Spore Coat Polysaccharide Biosynthesis Protein SpsA, Chain A"/>
    <property type="match status" value="1"/>
</dbReference>
<keyword evidence="8" id="KW-0472">Membrane</keyword>
<dbReference type="Gene3D" id="3.90.550.50">
    <property type="match status" value="1"/>
</dbReference>
<keyword evidence="4" id="KW-0812">Transmembrane</keyword>
<evidence type="ECO:0000256" key="8">
    <source>
        <dbReference type="ARBA" id="ARBA00023136"/>
    </source>
</evidence>
<gene>
    <name evidence="11" type="ORF">MGAL_10B087684</name>
</gene>
<keyword evidence="7 10" id="KW-0333">Golgi apparatus</keyword>
<comment type="subcellular location">
    <subcellularLocation>
        <location evidence="1 10">Golgi apparatus</location>
        <location evidence="1 10">Golgi stack membrane</location>
        <topology evidence="1 10">Single-pass type II membrane protein</topology>
    </subcellularLocation>
</comment>
<keyword evidence="3 10" id="KW-0808">Transferase</keyword>
<sequence length="838" mass="96130">MKSILDNCGFSYLWSFQNTSPNIKSTIKQRLEDQFTQSWSGKTWSWGMWTMGEKNGLRRHHFAEIVLGLCFGIILSSWCRHKILPCAPLAGRCCRTIHVNYHVNIAVDHLEFHNNHALPEVVVKKSNEGLDLNSYINKNDKNFLLIGVITAKKYLDTRAVAAFNTWTNSCSGTCKVIFFSSEGSTTKEEIPLVSLDGTDDSYPPQRKSLLMLKYMHDNYINNFEWFMRADDDVFVKGDKIEKFLRSVNSSVPHFIGQAGLGKKEEIGKLFLNRHENFCMGGPGILFSHTTLRHVGPHVHSCIDNLLTTHEDVEVGRCVRRYTGSSCTWAFEMQSLFYQNYKEEKGSFKTTLKDKSVRKALTLHSIKDPQQQYRIQNYLHSSHIQDLHQKELYLQREITQIEQNLGILKPTDSITRQGMMPSLTKYKPKVRDEVLTWDFLSKSIMSHHNLNPKRGINKPLKHALKDNINQVLQIMNKNARQKGRTIDYKDLWYGYRRVSPLYGADYILDLLLTYRKHKGRKMTVPVRRHAYLHQTFGEVEFIEDPTTASSNIEHKASNSPFTYSSLGKGGKSSEIIHFILPLAGKVPVFKRFMQNYEEVCLKTKEATQLHIVVFNSESDSSSIKSLISIVGQYQKRYGGADIEVIYADGPFARARALDLGMSQLSEDSLLFFIDVDILFGREALSRIRYNTIKDIQVYYPIVFSQYDPSLICSNSNSCDIKWTNFTSDLGYWRSFGYGMVSTFKRDLISVGGLDTSIKGWGKEDVDLYTKFVESNLTLYRSIDPRLVHAFHQVICDAKLNDAQYQMCIGSKASSFGSQWQLSNIVYSLPDILDKKDGRR</sequence>
<keyword evidence="9" id="KW-0325">Glycoprotein</keyword>
<evidence type="ECO:0000256" key="7">
    <source>
        <dbReference type="ARBA" id="ARBA00023034"/>
    </source>
</evidence>
<comment type="similarity">
    <text evidence="2 10">Belongs to the chondroitin N-acetylgalactosaminyltransferase family.</text>
</comment>
<evidence type="ECO:0000256" key="2">
    <source>
        <dbReference type="ARBA" id="ARBA00009239"/>
    </source>
</evidence>
<dbReference type="Proteomes" id="UP000596742">
    <property type="component" value="Unassembled WGS sequence"/>
</dbReference>
<dbReference type="InterPro" id="IPR029044">
    <property type="entry name" value="Nucleotide-diphossugar_trans"/>
</dbReference>
<dbReference type="Pfam" id="PF05679">
    <property type="entry name" value="CHGN"/>
    <property type="match status" value="1"/>
</dbReference>
<dbReference type="OrthoDB" id="431432at2759"/>
<proteinExistence type="inferred from homology"/>
<dbReference type="InterPro" id="IPR051227">
    <property type="entry name" value="CS_glycosyltransferase"/>
</dbReference>
<dbReference type="SUPFAM" id="SSF53448">
    <property type="entry name" value="Nucleotide-diphospho-sugar transferases"/>
    <property type="match status" value="1"/>
</dbReference>
<evidence type="ECO:0000313" key="11">
    <source>
        <dbReference type="EMBL" id="VDI75270.1"/>
    </source>
</evidence>
<dbReference type="InterPro" id="IPR008428">
    <property type="entry name" value="Chond_GalNAc"/>
</dbReference>
<reference evidence="11" key="1">
    <citation type="submission" date="2018-11" db="EMBL/GenBank/DDBJ databases">
        <authorList>
            <person name="Alioto T."/>
            <person name="Alioto T."/>
        </authorList>
    </citation>
    <scope>NUCLEOTIDE SEQUENCE</scope>
</reference>
<dbReference type="GO" id="GO:0047238">
    <property type="term" value="F:glucuronosyl-N-acetylgalactosaminyl-proteoglycan 4-beta-N-acetylgalactosaminyltransferase activity"/>
    <property type="evidence" value="ECO:0007669"/>
    <property type="project" value="TreeGrafter"/>
</dbReference>
<evidence type="ECO:0000256" key="5">
    <source>
        <dbReference type="ARBA" id="ARBA00022968"/>
    </source>
</evidence>
<evidence type="ECO:0000313" key="12">
    <source>
        <dbReference type="Proteomes" id="UP000596742"/>
    </source>
</evidence>
<accession>A0A8B6H739</accession>